<name>A0A5S9QZ40_MYCVN</name>
<dbReference type="NCBIfam" id="TIGR00996">
    <property type="entry name" value="Mtu_fam_mce"/>
    <property type="match status" value="1"/>
</dbReference>
<evidence type="ECO:0000259" key="2">
    <source>
        <dbReference type="Pfam" id="PF02470"/>
    </source>
</evidence>
<keyword evidence="4" id="KW-0449">Lipoprotein</keyword>
<reference evidence="4 5" key="1">
    <citation type="submission" date="2019-11" db="EMBL/GenBank/DDBJ databases">
        <authorList>
            <person name="Holert J."/>
        </authorList>
    </citation>
    <scope>NUCLEOTIDE SEQUENCE [LARGE SCALE GENOMIC DNA]</scope>
    <source>
        <strain evidence="4">BC8_1</strain>
    </source>
</reference>
<dbReference type="InterPro" id="IPR003399">
    <property type="entry name" value="Mce/MlaD"/>
</dbReference>
<accession>A0A5S9QZ40</accession>
<dbReference type="OrthoDB" id="4516955at2"/>
<feature type="domain" description="Mammalian cell entry C-terminal" evidence="3">
    <location>
        <begin position="121"/>
        <end position="285"/>
    </location>
</feature>
<dbReference type="Pfam" id="PF11887">
    <property type="entry name" value="Mce4_CUP1"/>
    <property type="match status" value="1"/>
</dbReference>
<organism evidence="4 5">
    <name type="scientific">Mycolicibacterium vanbaalenii</name>
    <name type="common">Mycobacterium vanbaalenii</name>
    <dbReference type="NCBI Taxonomy" id="110539"/>
    <lineage>
        <taxon>Bacteria</taxon>
        <taxon>Bacillati</taxon>
        <taxon>Actinomycetota</taxon>
        <taxon>Actinomycetes</taxon>
        <taxon>Mycobacteriales</taxon>
        <taxon>Mycobacteriaceae</taxon>
        <taxon>Mycolicibacterium</taxon>
    </lineage>
</organism>
<feature type="domain" description="Mce/MlaD" evidence="2">
    <location>
        <begin position="36"/>
        <end position="110"/>
    </location>
</feature>
<keyword evidence="5" id="KW-1185">Reference proteome</keyword>
<dbReference type="InterPro" id="IPR052336">
    <property type="entry name" value="MlaD_Phospholipid_Transporter"/>
</dbReference>
<dbReference type="InterPro" id="IPR005693">
    <property type="entry name" value="Mce"/>
</dbReference>
<evidence type="ECO:0000313" key="4">
    <source>
        <dbReference type="EMBL" id="CAA0124551.1"/>
    </source>
</evidence>
<feature type="compositionally biased region" description="Pro residues" evidence="1">
    <location>
        <begin position="419"/>
        <end position="437"/>
    </location>
</feature>
<sequence length="446" mass="47612">MASSIRQHRTAAVVLVLVLVLGGAASFIAFRTWMGPTTVFAYFKTAMSIYPGDDVRVSGMKVGTITAIDPDGTQTRLTLDVQRRVPIPADAKAVLVAPNLVAARYIQLTPAYRTSGPIMVDGAVIPVERTAVPVEWDQVKEQLTRLATELGPNKNVSTPALSQFIDSTANALEGNGNKLRNTLSQLAGLATILSDGSGDIVTTIEGLQTLVTALRDSKQQIVQFQDHMATLSSVLNGSRSDLDAALTNLSTAIVELKRFVTETGEKTSEQIQRLANVTQTLSDQRMVVEQILHVAPTALVNTYNMFDPKTGAPAGQFVVNNFSDTNAFFCNMIAALSNVTAPETGKLCAQYLGPALDQMTANTLPIPFNPLLMARPPWQSLIYSEDRLKPGGDGPKPQTSDLPPAVSAYTGEPADVPEPHMPVPTPDPEGGPPPPAGELPAERPIP</sequence>
<dbReference type="PANTHER" id="PTHR33371">
    <property type="entry name" value="INTERMEMBRANE PHOSPHOLIPID TRANSPORT SYSTEM BINDING PROTEIN MLAD-RELATED"/>
    <property type="match status" value="1"/>
</dbReference>
<dbReference type="Proteomes" id="UP000430146">
    <property type="component" value="Unassembled WGS sequence"/>
</dbReference>
<proteinExistence type="predicted"/>
<evidence type="ECO:0000313" key="5">
    <source>
        <dbReference type="Proteomes" id="UP000430146"/>
    </source>
</evidence>
<feature type="region of interest" description="Disordered" evidence="1">
    <location>
        <begin position="384"/>
        <end position="446"/>
    </location>
</feature>
<dbReference type="GO" id="GO:0005576">
    <property type="term" value="C:extracellular region"/>
    <property type="evidence" value="ECO:0007669"/>
    <property type="project" value="TreeGrafter"/>
</dbReference>
<gene>
    <name evidence="4" type="primary">lprN_5</name>
    <name evidence="4" type="ORF">AELLOGFF_01032</name>
</gene>
<protein>
    <submittedName>
        <fullName evidence="4">Lipoprotein LprN</fullName>
    </submittedName>
</protein>
<dbReference type="Pfam" id="PF02470">
    <property type="entry name" value="MlaD"/>
    <property type="match status" value="1"/>
</dbReference>
<dbReference type="AlphaFoldDB" id="A0A5S9QZ40"/>
<dbReference type="PANTHER" id="PTHR33371:SF4">
    <property type="entry name" value="INTERMEMBRANE PHOSPHOLIPID TRANSPORT SYSTEM BINDING PROTEIN MLAD"/>
    <property type="match status" value="1"/>
</dbReference>
<dbReference type="InterPro" id="IPR024516">
    <property type="entry name" value="Mce_C"/>
</dbReference>
<dbReference type="EMBL" id="CACSIP010000023">
    <property type="protein sequence ID" value="CAA0124551.1"/>
    <property type="molecule type" value="Genomic_DNA"/>
</dbReference>
<evidence type="ECO:0000256" key="1">
    <source>
        <dbReference type="SAM" id="MobiDB-lite"/>
    </source>
</evidence>
<evidence type="ECO:0000259" key="3">
    <source>
        <dbReference type="Pfam" id="PF11887"/>
    </source>
</evidence>